<dbReference type="Pfam" id="PF00059">
    <property type="entry name" value="Lectin_C"/>
    <property type="match status" value="1"/>
</dbReference>
<keyword evidence="3" id="KW-1185">Reference proteome</keyword>
<dbReference type="InterPro" id="IPR016187">
    <property type="entry name" value="CTDL_fold"/>
</dbReference>
<feature type="domain" description="C-type lectin" evidence="1">
    <location>
        <begin position="80"/>
        <end position="169"/>
    </location>
</feature>
<dbReference type="CDD" id="cd00037">
    <property type="entry name" value="CLECT"/>
    <property type="match status" value="1"/>
</dbReference>
<evidence type="ECO:0000313" key="4">
    <source>
        <dbReference type="WBParaSite" id="TCNE_0000835201-mRNA-1"/>
    </source>
</evidence>
<dbReference type="SUPFAM" id="SSF56436">
    <property type="entry name" value="C-type lectin-like"/>
    <property type="match status" value="1"/>
</dbReference>
<dbReference type="Proteomes" id="UP000050794">
    <property type="component" value="Unassembled WGS sequence"/>
</dbReference>
<sequence length="245" mass="28425">MREPKVALIVLDLNVLSRLRIAEIINVATLWQPFVVEKKRERFGKLQGMKLKRALQTSFASLLIDFQFTLGGVTHQNKYEEYCVRHGAHLTSIHSYDEVEFLRKNYANRERFKGFWTGMIMDEFNRWSHLDGSVVDYFRWKPNQPDNMFGKEFCVHQYDVGKWNDLRCDSNEVTVDMLLLKNRSKDEEEDAGENLARSEKNLPMTLARTLNTSPQAKADVPPVLLALDAFVESLASFQLADRVAY</sequence>
<accession>A0A183UIN2</accession>
<dbReference type="InterPro" id="IPR050111">
    <property type="entry name" value="C-type_lectin/snaclec_domain"/>
</dbReference>
<dbReference type="InterPro" id="IPR001304">
    <property type="entry name" value="C-type_lectin-like"/>
</dbReference>
<dbReference type="PROSITE" id="PS50041">
    <property type="entry name" value="C_TYPE_LECTIN_2"/>
    <property type="match status" value="1"/>
</dbReference>
<proteinExistence type="predicted"/>
<dbReference type="EMBL" id="UYWY01019884">
    <property type="protein sequence ID" value="VDM39673.1"/>
    <property type="molecule type" value="Genomic_DNA"/>
</dbReference>
<dbReference type="SMART" id="SM00034">
    <property type="entry name" value="CLECT"/>
    <property type="match status" value="1"/>
</dbReference>
<organism evidence="3 4">
    <name type="scientific">Toxocara canis</name>
    <name type="common">Canine roundworm</name>
    <dbReference type="NCBI Taxonomy" id="6265"/>
    <lineage>
        <taxon>Eukaryota</taxon>
        <taxon>Metazoa</taxon>
        <taxon>Ecdysozoa</taxon>
        <taxon>Nematoda</taxon>
        <taxon>Chromadorea</taxon>
        <taxon>Rhabditida</taxon>
        <taxon>Spirurina</taxon>
        <taxon>Ascaridomorpha</taxon>
        <taxon>Ascaridoidea</taxon>
        <taxon>Toxocaridae</taxon>
        <taxon>Toxocara</taxon>
    </lineage>
</organism>
<evidence type="ECO:0000313" key="2">
    <source>
        <dbReference type="EMBL" id="VDM39673.1"/>
    </source>
</evidence>
<dbReference type="WBParaSite" id="TCNE_0000835201-mRNA-1">
    <property type="protein sequence ID" value="TCNE_0000835201-mRNA-1"/>
    <property type="gene ID" value="TCNE_0000835201"/>
</dbReference>
<evidence type="ECO:0000313" key="3">
    <source>
        <dbReference type="Proteomes" id="UP000050794"/>
    </source>
</evidence>
<gene>
    <name evidence="2" type="ORF">TCNE_LOCUS8352</name>
</gene>
<protein>
    <submittedName>
        <fullName evidence="4">C-type lectin domain-containing protein</fullName>
    </submittedName>
</protein>
<evidence type="ECO:0000259" key="1">
    <source>
        <dbReference type="PROSITE" id="PS50041"/>
    </source>
</evidence>
<name>A0A183UIN2_TOXCA</name>
<reference evidence="2 3" key="2">
    <citation type="submission" date="2018-11" db="EMBL/GenBank/DDBJ databases">
        <authorList>
            <consortium name="Pathogen Informatics"/>
        </authorList>
    </citation>
    <scope>NUCLEOTIDE SEQUENCE [LARGE SCALE GENOMIC DNA]</scope>
</reference>
<dbReference type="PANTHER" id="PTHR22803">
    <property type="entry name" value="MANNOSE, PHOSPHOLIPASE, LECTIN RECEPTOR RELATED"/>
    <property type="match status" value="1"/>
</dbReference>
<reference evidence="4" key="1">
    <citation type="submission" date="2016-06" db="UniProtKB">
        <authorList>
            <consortium name="WormBaseParasite"/>
        </authorList>
    </citation>
    <scope>IDENTIFICATION</scope>
</reference>
<dbReference type="AlphaFoldDB" id="A0A183UIN2"/>
<dbReference type="Gene3D" id="3.10.100.10">
    <property type="entry name" value="Mannose-Binding Protein A, subunit A"/>
    <property type="match status" value="1"/>
</dbReference>
<dbReference type="InterPro" id="IPR016186">
    <property type="entry name" value="C-type_lectin-like/link_sf"/>
</dbReference>